<dbReference type="AlphaFoldDB" id="A0A4Y2XCD7"/>
<reference evidence="1 2" key="1">
    <citation type="journal article" date="2019" name="Sci. Rep.">
        <title>Orb-weaving spider Araneus ventricosus genome elucidates the spidroin gene catalogue.</title>
        <authorList>
            <person name="Kono N."/>
            <person name="Nakamura H."/>
            <person name="Ohtoshi R."/>
            <person name="Moran D.A.P."/>
            <person name="Shinohara A."/>
            <person name="Yoshida Y."/>
            <person name="Fujiwara M."/>
            <person name="Mori M."/>
            <person name="Tomita M."/>
            <person name="Arakawa K."/>
        </authorList>
    </citation>
    <scope>NUCLEOTIDE SEQUENCE [LARGE SCALE GENOMIC DNA]</scope>
</reference>
<keyword evidence="2" id="KW-1185">Reference proteome</keyword>
<evidence type="ECO:0000313" key="2">
    <source>
        <dbReference type="Proteomes" id="UP000499080"/>
    </source>
</evidence>
<protein>
    <submittedName>
        <fullName evidence="1">Uncharacterized protein</fullName>
    </submittedName>
</protein>
<comment type="caution">
    <text evidence="1">The sequence shown here is derived from an EMBL/GenBank/DDBJ whole genome shotgun (WGS) entry which is preliminary data.</text>
</comment>
<accession>A0A4Y2XCD7</accession>
<evidence type="ECO:0000313" key="1">
    <source>
        <dbReference type="EMBL" id="GBO46906.1"/>
    </source>
</evidence>
<dbReference type="Proteomes" id="UP000499080">
    <property type="component" value="Unassembled WGS sequence"/>
</dbReference>
<gene>
    <name evidence="1" type="ORF">AVEN_123195_1</name>
</gene>
<proteinExistence type="predicted"/>
<sequence>MASLDFGDSKNLDMMAWKNVLQKTIRNCFALAGFLTPVDVNPIENAESDNFAPPENWSILSDVTAVEEFVQCDSKLATCSLRTIDEMIANDETSSEEEDNYTEKSLPSFQQALAGFNTMREYLISSDSNDKVKITLLTLHNELFSLHSKKIYNLK</sequence>
<dbReference type="EMBL" id="BGPR01074871">
    <property type="protein sequence ID" value="GBO46906.1"/>
    <property type="molecule type" value="Genomic_DNA"/>
</dbReference>
<name>A0A4Y2XCD7_ARAVE</name>
<organism evidence="1 2">
    <name type="scientific">Araneus ventricosus</name>
    <name type="common">Orbweaver spider</name>
    <name type="synonym">Epeira ventricosa</name>
    <dbReference type="NCBI Taxonomy" id="182803"/>
    <lineage>
        <taxon>Eukaryota</taxon>
        <taxon>Metazoa</taxon>
        <taxon>Ecdysozoa</taxon>
        <taxon>Arthropoda</taxon>
        <taxon>Chelicerata</taxon>
        <taxon>Arachnida</taxon>
        <taxon>Araneae</taxon>
        <taxon>Araneomorphae</taxon>
        <taxon>Entelegynae</taxon>
        <taxon>Araneoidea</taxon>
        <taxon>Araneidae</taxon>
        <taxon>Araneus</taxon>
    </lineage>
</organism>